<dbReference type="Proteomes" id="UP000829398">
    <property type="component" value="Chromosome 1"/>
</dbReference>
<gene>
    <name evidence="1" type="ORF">KPL71_000425</name>
</gene>
<organism evidence="1 2">
    <name type="scientific">Citrus sinensis</name>
    <name type="common">Sweet orange</name>
    <name type="synonym">Citrus aurantium var. sinensis</name>
    <dbReference type="NCBI Taxonomy" id="2711"/>
    <lineage>
        <taxon>Eukaryota</taxon>
        <taxon>Viridiplantae</taxon>
        <taxon>Streptophyta</taxon>
        <taxon>Embryophyta</taxon>
        <taxon>Tracheophyta</taxon>
        <taxon>Spermatophyta</taxon>
        <taxon>Magnoliopsida</taxon>
        <taxon>eudicotyledons</taxon>
        <taxon>Gunneridae</taxon>
        <taxon>Pentapetalae</taxon>
        <taxon>rosids</taxon>
        <taxon>malvids</taxon>
        <taxon>Sapindales</taxon>
        <taxon>Rutaceae</taxon>
        <taxon>Aurantioideae</taxon>
        <taxon>Citrus</taxon>
    </lineage>
</organism>
<keyword evidence="1" id="KW-0378">Hydrolase</keyword>
<keyword evidence="2" id="KW-1185">Reference proteome</keyword>
<reference evidence="2" key="1">
    <citation type="journal article" date="2023" name="Hortic. Res.">
        <title>A chromosome-level phased genome enabling allele-level studies in sweet orange: a case study on citrus Huanglongbing tolerance.</title>
        <authorList>
            <person name="Wu B."/>
            <person name="Yu Q."/>
            <person name="Deng Z."/>
            <person name="Duan Y."/>
            <person name="Luo F."/>
            <person name="Gmitter F. Jr."/>
        </authorList>
    </citation>
    <scope>NUCLEOTIDE SEQUENCE [LARGE SCALE GENOMIC DNA]</scope>
    <source>
        <strain evidence="2">cv. Valencia</strain>
    </source>
</reference>
<accession>A0ACB8NND8</accession>
<sequence length="220" mass="24423">MWASQQNSSQLSNKKQQKQEKVSLAVSFRPENFIPGLVIGFIFGMLLDLSKPGKNYVKKKNFLPRKPQEQVSVSSDGDQDLKLALVVRQDLKMGSGKIASQCAHAATGMYAELMQSDRHLLRKWEQCGQPKIVVTCKNQQEMNKLWEVAENTGLPTFVVADAGRTQVSAGSKTVLAIGPGYDLAIAAFIFWWKRLLSLELASTQGRCKQLLEFLQFSSGG</sequence>
<evidence type="ECO:0000313" key="1">
    <source>
        <dbReference type="EMBL" id="KAH9799653.1"/>
    </source>
</evidence>
<protein>
    <submittedName>
        <fullName evidence="1">Aminoacyl-tRNA hydrolase</fullName>
    </submittedName>
</protein>
<dbReference type="EMBL" id="CM039170">
    <property type="protein sequence ID" value="KAH9799653.1"/>
    <property type="molecule type" value="Genomic_DNA"/>
</dbReference>
<proteinExistence type="predicted"/>
<evidence type="ECO:0000313" key="2">
    <source>
        <dbReference type="Proteomes" id="UP000829398"/>
    </source>
</evidence>
<name>A0ACB8NND8_CITSI</name>
<comment type="caution">
    <text evidence="1">The sequence shown here is derived from an EMBL/GenBank/DDBJ whole genome shotgun (WGS) entry which is preliminary data.</text>
</comment>